<dbReference type="EMBL" id="BMXR01000004">
    <property type="protein sequence ID" value="GGX53184.1"/>
    <property type="molecule type" value="Genomic_DNA"/>
</dbReference>
<dbReference type="InterPro" id="IPR004564">
    <property type="entry name" value="OM_lipoprot_carrier_LolA-like"/>
</dbReference>
<evidence type="ECO:0000313" key="12">
    <source>
        <dbReference type="Proteomes" id="UP000626148"/>
    </source>
</evidence>
<comment type="subunit">
    <text evidence="3 10">Monomer.</text>
</comment>
<comment type="function">
    <text evidence="10">Participates in the translocation of lipoproteins from the inner membrane to the outer membrane. Only forms a complex with a lipoprotein if the residue after the N-terminal Cys is not an aspartate (The Asp acts as a targeting signal to indicate that the lipoprotein should stay in the inner membrane).</text>
</comment>
<sequence length="208" mass="23295" precursor="true">MLKRFTLALAMAGALVTQAQADEAARERLIDRLAATATLTADFTQETYGDGELSQEKSEGHMKVARPLKFAWLVNQPYEQQVISDGETLWVYDPDLEQATYQPVGDQIQRSPAMILAQPESTLNNDYDVMEAGDDALTAYRLFPTDEDAVFNQMTLMFEQGEIREIRLKDNLGQTTLITFSNVKTGVEIDPAEFDFTPPPGTDVFEQM</sequence>
<feature type="chain" id="PRO_5038199234" description="Outer-membrane lipoprotein carrier protein" evidence="10">
    <location>
        <begin position="22"/>
        <end position="208"/>
    </location>
</feature>
<dbReference type="GO" id="GO:0042953">
    <property type="term" value="P:lipoprotein transport"/>
    <property type="evidence" value="ECO:0007669"/>
    <property type="project" value="InterPro"/>
</dbReference>
<keyword evidence="9 10" id="KW-0143">Chaperone</keyword>
<accession>A0A918K954</accession>
<name>A0A918K954_9GAMM</name>
<evidence type="ECO:0000256" key="9">
    <source>
        <dbReference type="ARBA" id="ARBA00023186"/>
    </source>
</evidence>
<reference evidence="11" key="1">
    <citation type="journal article" date="2014" name="Int. J. Syst. Evol. Microbiol.">
        <title>Complete genome sequence of Corynebacterium casei LMG S-19264T (=DSM 44701T), isolated from a smear-ripened cheese.</title>
        <authorList>
            <consortium name="US DOE Joint Genome Institute (JGI-PGF)"/>
            <person name="Walter F."/>
            <person name="Albersmeier A."/>
            <person name="Kalinowski J."/>
            <person name="Ruckert C."/>
        </authorList>
    </citation>
    <scope>NUCLEOTIDE SEQUENCE</scope>
    <source>
        <strain evidence="11">KCTC 22169</strain>
    </source>
</reference>
<dbReference type="CDD" id="cd16325">
    <property type="entry name" value="LolA"/>
    <property type="match status" value="1"/>
</dbReference>
<keyword evidence="12" id="KW-1185">Reference proteome</keyword>
<comment type="similarity">
    <text evidence="2 10">Belongs to the LolA family.</text>
</comment>
<evidence type="ECO:0000256" key="7">
    <source>
        <dbReference type="ARBA" id="ARBA00022764"/>
    </source>
</evidence>
<evidence type="ECO:0000256" key="1">
    <source>
        <dbReference type="ARBA" id="ARBA00004418"/>
    </source>
</evidence>
<dbReference type="InterPro" id="IPR018323">
    <property type="entry name" value="OM_lipoprot_carrier_LolA_Pbac"/>
</dbReference>
<keyword evidence="8 10" id="KW-0653">Protein transport</keyword>
<evidence type="ECO:0000313" key="11">
    <source>
        <dbReference type="EMBL" id="GGX53184.1"/>
    </source>
</evidence>
<dbReference type="AlphaFoldDB" id="A0A918K954"/>
<organism evidence="11 12">
    <name type="scientific">Saccharospirillum salsuginis</name>
    <dbReference type="NCBI Taxonomy" id="418750"/>
    <lineage>
        <taxon>Bacteria</taxon>
        <taxon>Pseudomonadati</taxon>
        <taxon>Pseudomonadota</taxon>
        <taxon>Gammaproteobacteria</taxon>
        <taxon>Oceanospirillales</taxon>
        <taxon>Saccharospirillaceae</taxon>
        <taxon>Saccharospirillum</taxon>
    </lineage>
</organism>
<dbReference type="GO" id="GO:0044874">
    <property type="term" value="P:lipoprotein localization to outer membrane"/>
    <property type="evidence" value="ECO:0007669"/>
    <property type="project" value="UniProtKB-UniRule"/>
</dbReference>
<dbReference type="InterPro" id="IPR029046">
    <property type="entry name" value="LolA/LolB/LppX"/>
</dbReference>
<evidence type="ECO:0000256" key="2">
    <source>
        <dbReference type="ARBA" id="ARBA00007615"/>
    </source>
</evidence>
<dbReference type="SUPFAM" id="SSF89392">
    <property type="entry name" value="Prokaryotic lipoproteins and lipoprotein localization factors"/>
    <property type="match status" value="1"/>
</dbReference>
<dbReference type="GO" id="GO:0030288">
    <property type="term" value="C:outer membrane-bounded periplasmic space"/>
    <property type="evidence" value="ECO:0007669"/>
    <property type="project" value="TreeGrafter"/>
</dbReference>
<comment type="caution">
    <text evidence="11">The sequence shown here is derived from an EMBL/GenBank/DDBJ whole genome shotgun (WGS) entry which is preliminary data.</text>
</comment>
<keyword evidence="11" id="KW-0449">Lipoprotein</keyword>
<evidence type="ECO:0000256" key="6">
    <source>
        <dbReference type="ARBA" id="ARBA00022729"/>
    </source>
</evidence>
<evidence type="ECO:0000256" key="10">
    <source>
        <dbReference type="HAMAP-Rule" id="MF_00240"/>
    </source>
</evidence>
<evidence type="ECO:0000256" key="3">
    <source>
        <dbReference type="ARBA" id="ARBA00011245"/>
    </source>
</evidence>
<feature type="signal peptide" evidence="10">
    <location>
        <begin position="1"/>
        <end position="21"/>
    </location>
</feature>
<evidence type="ECO:0000256" key="5">
    <source>
        <dbReference type="ARBA" id="ARBA00022448"/>
    </source>
</evidence>
<keyword evidence="6 10" id="KW-0732">Signal</keyword>
<dbReference type="NCBIfam" id="TIGR00547">
    <property type="entry name" value="lolA"/>
    <property type="match status" value="1"/>
</dbReference>
<protein>
    <recommendedName>
        <fullName evidence="4 10">Outer-membrane lipoprotein carrier protein</fullName>
    </recommendedName>
</protein>
<gene>
    <name evidence="10 11" type="primary">lolA</name>
    <name evidence="11" type="ORF">GCM10007392_20850</name>
</gene>
<reference evidence="11" key="2">
    <citation type="submission" date="2020-09" db="EMBL/GenBank/DDBJ databases">
        <authorList>
            <person name="Sun Q."/>
            <person name="Kim S."/>
        </authorList>
    </citation>
    <scope>NUCLEOTIDE SEQUENCE</scope>
    <source>
        <strain evidence="11">KCTC 22169</strain>
    </source>
</reference>
<dbReference type="RefSeq" id="WP_189608469.1">
    <property type="nucleotide sequence ID" value="NZ_BMXR01000004.1"/>
</dbReference>
<keyword evidence="5 10" id="KW-0813">Transport</keyword>
<dbReference type="HAMAP" id="MF_00240">
    <property type="entry name" value="LolA"/>
    <property type="match status" value="1"/>
</dbReference>
<dbReference type="Pfam" id="PF03548">
    <property type="entry name" value="LolA"/>
    <property type="match status" value="1"/>
</dbReference>
<comment type="subcellular location">
    <subcellularLocation>
        <location evidence="1 10">Periplasm</location>
    </subcellularLocation>
</comment>
<proteinExistence type="inferred from homology"/>
<dbReference type="Gene3D" id="2.50.20.10">
    <property type="entry name" value="Lipoprotein localisation LolA/LolB/LppX"/>
    <property type="match status" value="1"/>
</dbReference>
<evidence type="ECO:0000256" key="8">
    <source>
        <dbReference type="ARBA" id="ARBA00022927"/>
    </source>
</evidence>
<dbReference type="PANTHER" id="PTHR35869">
    <property type="entry name" value="OUTER-MEMBRANE LIPOPROTEIN CARRIER PROTEIN"/>
    <property type="match status" value="1"/>
</dbReference>
<dbReference type="Proteomes" id="UP000626148">
    <property type="component" value="Unassembled WGS sequence"/>
</dbReference>
<evidence type="ECO:0000256" key="4">
    <source>
        <dbReference type="ARBA" id="ARBA00014035"/>
    </source>
</evidence>
<keyword evidence="7 10" id="KW-0574">Periplasm</keyword>
<dbReference type="PANTHER" id="PTHR35869:SF1">
    <property type="entry name" value="OUTER-MEMBRANE LIPOPROTEIN CARRIER PROTEIN"/>
    <property type="match status" value="1"/>
</dbReference>